<feature type="transmembrane region" description="Helical" evidence="11">
    <location>
        <begin position="6"/>
        <end position="22"/>
    </location>
</feature>
<dbReference type="eggNOG" id="COG1826">
    <property type="taxonomic scope" value="Bacteria"/>
</dbReference>
<name>L1MMM8_9CORY</name>
<keyword evidence="8 9" id="KW-0472">Membrane</keyword>
<evidence type="ECO:0000256" key="8">
    <source>
        <dbReference type="ARBA" id="ARBA00023136"/>
    </source>
</evidence>
<dbReference type="OrthoDB" id="3267321at2"/>
<keyword evidence="2 9" id="KW-0813">Transport</keyword>
<dbReference type="GO" id="GO:0043953">
    <property type="term" value="P:protein transport by the Tat complex"/>
    <property type="evidence" value="ECO:0007669"/>
    <property type="project" value="UniProtKB-UniRule"/>
</dbReference>
<feature type="region of interest" description="Disordered" evidence="10">
    <location>
        <begin position="96"/>
        <end position="155"/>
    </location>
</feature>
<keyword evidence="4 9" id="KW-0812">Transmembrane</keyword>
<evidence type="ECO:0000256" key="1">
    <source>
        <dbReference type="ARBA" id="ARBA00004167"/>
    </source>
</evidence>
<evidence type="ECO:0000256" key="4">
    <source>
        <dbReference type="ARBA" id="ARBA00022692"/>
    </source>
</evidence>
<comment type="caution">
    <text evidence="12">The sequence shown here is derived from an EMBL/GenBank/DDBJ whole genome shotgun (WGS) entry which is preliminary data.</text>
</comment>
<accession>L1MMM8</accession>
<comment type="subunit">
    <text evidence="9">The Tat system comprises two distinct complexes: a TatABC complex, containing multiple copies of TatA, TatB and TatC subunits, and a separate TatA complex, containing only TatA subunits. Substrates initially bind to the TatABC complex, which probably triggers association of the separate TatA complex to form the active translocon.</text>
</comment>
<dbReference type="Gene3D" id="1.20.5.3310">
    <property type="match status" value="1"/>
</dbReference>
<evidence type="ECO:0000313" key="13">
    <source>
        <dbReference type="Proteomes" id="UP000010445"/>
    </source>
</evidence>
<keyword evidence="5 9" id="KW-0653">Protein transport</keyword>
<feature type="compositionally biased region" description="Basic and acidic residues" evidence="10">
    <location>
        <begin position="128"/>
        <end position="146"/>
    </location>
</feature>
<gene>
    <name evidence="9" type="primary">tatB</name>
    <name evidence="12" type="ORF">HMPREF9997_00163</name>
</gene>
<dbReference type="NCBIfam" id="TIGR01410">
    <property type="entry name" value="tatB"/>
    <property type="match status" value="1"/>
</dbReference>
<feature type="compositionally biased region" description="Basic and acidic residues" evidence="10">
    <location>
        <begin position="96"/>
        <end position="107"/>
    </location>
</feature>
<keyword evidence="7 9" id="KW-0811">Translocation</keyword>
<evidence type="ECO:0000256" key="10">
    <source>
        <dbReference type="SAM" id="MobiDB-lite"/>
    </source>
</evidence>
<dbReference type="PRINTS" id="PR01506">
    <property type="entry name" value="TATBPROTEIN"/>
</dbReference>
<dbReference type="HAMAP" id="MF_00237">
    <property type="entry name" value="TatB"/>
    <property type="match status" value="1"/>
</dbReference>
<evidence type="ECO:0000256" key="6">
    <source>
        <dbReference type="ARBA" id="ARBA00022989"/>
    </source>
</evidence>
<protein>
    <recommendedName>
        <fullName evidence="9">Sec-independent protein translocase protein TatB</fullName>
    </recommendedName>
</protein>
<comment type="subcellular location">
    <subcellularLocation>
        <location evidence="9">Cell membrane</location>
        <topology evidence="9">Single-pass membrane protein</topology>
    </subcellularLocation>
    <subcellularLocation>
        <location evidence="1">Membrane</location>
        <topology evidence="1">Single-pass membrane protein</topology>
    </subcellularLocation>
</comment>
<dbReference type="PATRIC" id="fig|1035195.3.peg.152"/>
<comment type="similarity">
    <text evidence="9">Belongs to the TatB family.</text>
</comment>
<evidence type="ECO:0000313" key="12">
    <source>
        <dbReference type="EMBL" id="EKX92497.1"/>
    </source>
</evidence>
<dbReference type="RefSeq" id="WP_006061860.1">
    <property type="nucleotide sequence ID" value="NZ_KB290821.1"/>
</dbReference>
<keyword evidence="3 9" id="KW-1003">Cell membrane</keyword>
<evidence type="ECO:0000256" key="5">
    <source>
        <dbReference type="ARBA" id="ARBA00022927"/>
    </source>
</evidence>
<reference evidence="12 13" key="1">
    <citation type="submission" date="2012-05" db="EMBL/GenBank/DDBJ databases">
        <authorList>
            <person name="Weinstock G."/>
            <person name="Sodergren E."/>
            <person name="Lobos E.A."/>
            <person name="Fulton L."/>
            <person name="Fulton R."/>
            <person name="Courtney L."/>
            <person name="Fronick C."/>
            <person name="O'Laughlin M."/>
            <person name="Godfrey J."/>
            <person name="Wilson R.M."/>
            <person name="Miner T."/>
            <person name="Farmer C."/>
            <person name="Delehaunty K."/>
            <person name="Cordes M."/>
            <person name="Minx P."/>
            <person name="Tomlinson C."/>
            <person name="Chen J."/>
            <person name="Wollam A."/>
            <person name="Pepin K.H."/>
            <person name="Bhonagiri V."/>
            <person name="Zhang X."/>
            <person name="Suruliraj S."/>
            <person name="Warren W."/>
            <person name="Mitreva M."/>
            <person name="Mardis E.R."/>
            <person name="Wilson R.K."/>
        </authorList>
    </citation>
    <scope>NUCLEOTIDE SEQUENCE [LARGE SCALE GENOMIC DNA]</scope>
    <source>
        <strain evidence="12 13">F0235</strain>
    </source>
</reference>
<dbReference type="GO" id="GO:0008320">
    <property type="term" value="F:protein transmembrane transporter activity"/>
    <property type="evidence" value="ECO:0007669"/>
    <property type="project" value="UniProtKB-UniRule"/>
</dbReference>
<evidence type="ECO:0000256" key="11">
    <source>
        <dbReference type="SAM" id="Phobius"/>
    </source>
</evidence>
<evidence type="ECO:0000256" key="7">
    <source>
        <dbReference type="ARBA" id="ARBA00023010"/>
    </source>
</evidence>
<dbReference type="HOGENOM" id="CLU_086034_2_0_11"/>
<evidence type="ECO:0000256" key="9">
    <source>
        <dbReference type="HAMAP-Rule" id="MF_00237"/>
    </source>
</evidence>
<dbReference type="AlphaFoldDB" id="L1MMM8"/>
<keyword evidence="6 9" id="KW-1133">Transmembrane helix</keyword>
<dbReference type="GO" id="GO:0033281">
    <property type="term" value="C:TAT protein transport complex"/>
    <property type="evidence" value="ECO:0007669"/>
    <property type="project" value="UniProtKB-UniRule"/>
</dbReference>
<dbReference type="InterPro" id="IPR018448">
    <property type="entry name" value="TatB"/>
</dbReference>
<feature type="compositionally biased region" description="Low complexity" evidence="10">
    <location>
        <begin position="118"/>
        <end position="127"/>
    </location>
</feature>
<evidence type="ECO:0000256" key="2">
    <source>
        <dbReference type="ARBA" id="ARBA00022448"/>
    </source>
</evidence>
<dbReference type="EMBL" id="AMEM01000005">
    <property type="protein sequence ID" value="EKX92497.1"/>
    <property type="molecule type" value="Genomic_DNA"/>
</dbReference>
<keyword evidence="13" id="KW-1185">Reference proteome</keyword>
<organism evidence="12 13">
    <name type="scientific">Corynebacterium durum F0235</name>
    <dbReference type="NCBI Taxonomy" id="1035195"/>
    <lineage>
        <taxon>Bacteria</taxon>
        <taxon>Bacillati</taxon>
        <taxon>Actinomycetota</taxon>
        <taxon>Actinomycetes</taxon>
        <taxon>Mycobacteriales</taxon>
        <taxon>Corynebacteriaceae</taxon>
        <taxon>Corynebacterium</taxon>
    </lineage>
</organism>
<dbReference type="InterPro" id="IPR003369">
    <property type="entry name" value="TatA/B/E"/>
</dbReference>
<evidence type="ECO:0000256" key="3">
    <source>
        <dbReference type="ARBA" id="ARBA00022475"/>
    </source>
</evidence>
<sequence length="155" mass="16546">MFSDVGWGEIFLLFVVGLVVIGPERLPRVVRDVKAALTAARTAIDNAKQGLGDELGADFEEISKPLSELAALQRLGPRAALTKTLLDGDGSFLDALDPKKIMEDEQPKPASSAAASTQPKQSQPESKQSVEKEQQTPGKGPDDAARGDFSWADIT</sequence>
<comment type="function">
    <text evidence="9">Part of the twin-arginine translocation (Tat) system that transports large folded proteins containing a characteristic twin-arginine motif in their signal peptide across membranes. Together with TatC, TatB is part of a receptor directly interacting with Tat signal peptides. TatB may form an oligomeric binding site that transiently accommodates folded Tat precursor proteins before their translocation.</text>
</comment>
<proteinExistence type="inferred from homology"/>
<dbReference type="Pfam" id="PF02416">
    <property type="entry name" value="TatA_B_E"/>
    <property type="match status" value="1"/>
</dbReference>
<dbReference type="STRING" id="1035195.HMPREF9997_00163"/>
<dbReference type="Proteomes" id="UP000010445">
    <property type="component" value="Unassembled WGS sequence"/>
</dbReference>